<keyword evidence="2" id="KW-1185">Reference proteome</keyword>
<gene>
    <name evidence="1" type="ORF">FHR23_001390</name>
</gene>
<accession>A0A840YY42</accession>
<proteinExistence type="predicted"/>
<dbReference type="AlphaFoldDB" id="A0A840YY42"/>
<reference evidence="1 2" key="1">
    <citation type="submission" date="2020-08" db="EMBL/GenBank/DDBJ databases">
        <title>Genomic Encyclopedia of Type Strains, Phase IV (KMG-IV): sequencing the most valuable type-strain genomes for metagenomic binning, comparative biology and taxonomic classification.</title>
        <authorList>
            <person name="Goeker M."/>
        </authorList>
    </citation>
    <scope>NUCLEOTIDE SEQUENCE [LARGE SCALE GENOMIC DNA]</scope>
    <source>
        <strain evidence="1 2">DSM 27203</strain>
    </source>
</reference>
<name>A0A840YY42_9SPHN</name>
<dbReference type="Proteomes" id="UP000554342">
    <property type="component" value="Unassembled WGS sequence"/>
</dbReference>
<sequence length="126" mass="14042">MPEYPAKQRNRACQALIGIGIEKPDMLNQFVAGNRFSGTACQKAQDVHHQGLDGVADAQTFQQVASWIDNECPDTEAIRRNSGSARHRPGLMSPISCRKSHFARRICLSPQEKPICCAEIMPEYDK</sequence>
<protein>
    <submittedName>
        <fullName evidence="1">Uncharacterized protein</fullName>
    </submittedName>
</protein>
<organism evidence="1 2">
    <name type="scientific">Stakelama sediminis</name>
    <dbReference type="NCBI Taxonomy" id="463200"/>
    <lineage>
        <taxon>Bacteria</taxon>
        <taxon>Pseudomonadati</taxon>
        <taxon>Pseudomonadota</taxon>
        <taxon>Alphaproteobacteria</taxon>
        <taxon>Sphingomonadales</taxon>
        <taxon>Sphingomonadaceae</taxon>
        <taxon>Stakelama</taxon>
    </lineage>
</organism>
<dbReference type="EMBL" id="JACIJI010000002">
    <property type="protein sequence ID" value="MBB5718467.1"/>
    <property type="molecule type" value="Genomic_DNA"/>
</dbReference>
<comment type="caution">
    <text evidence="1">The sequence shown here is derived from an EMBL/GenBank/DDBJ whole genome shotgun (WGS) entry which is preliminary data.</text>
</comment>
<evidence type="ECO:0000313" key="1">
    <source>
        <dbReference type="EMBL" id="MBB5718467.1"/>
    </source>
</evidence>
<evidence type="ECO:0000313" key="2">
    <source>
        <dbReference type="Proteomes" id="UP000554342"/>
    </source>
</evidence>